<dbReference type="Proteomes" id="UP000326396">
    <property type="component" value="Linkage Group LG6"/>
</dbReference>
<organism evidence="2 3">
    <name type="scientific">Mikania micrantha</name>
    <name type="common">bitter vine</name>
    <dbReference type="NCBI Taxonomy" id="192012"/>
    <lineage>
        <taxon>Eukaryota</taxon>
        <taxon>Viridiplantae</taxon>
        <taxon>Streptophyta</taxon>
        <taxon>Embryophyta</taxon>
        <taxon>Tracheophyta</taxon>
        <taxon>Spermatophyta</taxon>
        <taxon>Magnoliopsida</taxon>
        <taxon>eudicotyledons</taxon>
        <taxon>Gunneridae</taxon>
        <taxon>Pentapetalae</taxon>
        <taxon>asterids</taxon>
        <taxon>campanulids</taxon>
        <taxon>Asterales</taxon>
        <taxon>Asteraceae</taxon>
        <taxon>Asteroideae</taxon>
        <taxon>Heliantheae alliance</taxon>
        <taxon>Eupatorieae</taxon>
        <taxon>Mikania</taxon>
    </lineage>
</organism>
<accession>A0A5N6MB48</accession>
<sequence length="259" mass="28951">MVTDIFKPPVHTTLPFDRSSSPFPWVVKKGSLPEFSDFDPYEQSDSIHDYLTDLVAGQDVKGVAINVSFSSFCYSNGSGPAYNDGLLGVGQSQPNTSLNSRPSEKGYQSRGEGSQTNRYSKAGVLLLPEHGQTNSSDRGVHSLSRTEWEDWRKNGLSFRSGQQLGSTQKDHEGKLQFLLLGNDESDNGEGELLLWEANNPPDQDDSWIKVIHEEHSIMLQNLSKTHSTKVALNLWLFGKKVAFQWVDVEQGSFQFHEKD</sequence>
<gene>
    <name evidence="2" type="ORF">E3N88_32448</name>
</gene>
<evidence type="ECO:0000313" key="3">
    <source>
        <dbReference type="Proteomes" id="UP000326396"/>
    </source>
</evidence>
<dbReference type="AlphaFoldDB" id="A0A5N6MB48"/>
<dbReference type="EMBL" id="SZYD01000016">
    <property type="protein sequence ID" value="KAD3336928.1"/>
    <property type="molecule type" value="Genomic_DNA"/>
</dbReference>
<name>A0A5N6MB48_9ASTR</name>
<evidence type="ECO:0000313" key="2">
    <source>
        <dbReference type="EMBL" id="KAD3336928.1"/>
    </source>
</evidence>
<evidence type="ECO:0000256" key="1">
    <source>
        <dbReference type="SAM" id="MobiDB-lite"/>
    </source>
</evidence>
<protein>
    <submittedName>
        <fullName evidence="2">Uncharacterized protein</fullName>
    </submittedName>
</protein>
<feature type="compositionally biased region" description="Polar residues" evidence="1">
    <location>
        <begin position="90"/>
        <end position="101"/>
    </location>
</feature>
<keyword evidence="3" id="KW-1185">Reference proteome</keyword>
<dbReference type="OrthoDB" id="10057496at2759"/>
<comment type="caution">
    <text evidence="2">The sequence shown here is derived from an EMBL/GenBank/DDBJ whole genome shotgun (WGS) entry which is preliminary data.</text>
</comment>
<reference evidence="2 3" key="1">
    <citation type="submission" date="2019-05" db="EMBL/GenBank/DDBJ databases">
        <title>Mikania micrantha, genome provides insights into the molecular mechanism of rapid growth.</title>
        <authorList>
            <person name="Liu B."/>
        </authorList>
    </citation>
    <scope>NUCLEOTIDE SEQUENCE [LARGE SCALE GENOMIC DNA]</scope>
    <source>
        <strain evidence="2">NLD-2019</strain>
        <tissue evidence="2">Leaf</tissue>
    </source>
</reference>
<proteinExistence type="predicted"/>
<feature type="region of interest" description="Disordered" evidence="1">
    <location>
        <begin position="85"/>
        <end position="118"/>
    </location>
</feature>